<dbReference type="EMBL" id="CP096040">
    <property type="protein sequence ID" value="USQ97479.1"/>
    <property type="molecule type" value="Genomic_DNA"/>
</dbReference>
<protein>
    <submittedName>
        <fullName evidence="2">HEPN domain-containing protein</fullName>
    </submittedName>
</protein>
<dbReference type="CDD" id="cd05403">
    <property type="entry name" value="NT_KNTase_like"/>
    <property type="match status" value="1"/>
</dbReference>
<evidence type="ECO:0000313" key="2">
    <source>
        <dbReference type="EMBL" id="USQ97479.1"/>
    </source>
</evidence>
<dbReference type="InterPro" id="IPR002934">
    <property type="entry name" value="Polymerase_NTP_transf_dom"/>
</dbReference>
<dbReference type="Pfam" id="PF01909">
    <property type="entry name" value="NTP_transf_2"/>
    <property type="match status" value="1"/>
</dbReference>
<dbReference type="PROSITE" id="PS50910">
    <property type="entry name" value="HEPN"/>
    <property type="match status" value="1"/>
</dbReference>
<reference evidence="2 3" key="1">
    <citation type="submission" date="2022-04" db="EMBL/GenBank/DDBJ databases">
        <title>Genome sequence of soybean root-associated Caulobacter segnis RL271.</title>
        <authorList>
            <person name="Longley R."/>
            <person name="Bonito G."/>
            <person name="Trigodet F."/>
            <person name="Crosson S."/>
            <person name="Fiebig A."/>
        </authorList>
    </citation>
    <scope>NUCLEOTIDE SEQUENCE [LARGE SCALE GENOMIC DNA]</scope>
    <source>
        <strain evidence="2 3">RL271</strain>
    </source>
</reference>
<keyword evidence="3" id="KW-1185">Reference proteome</keyword>
<proteinExistence type="predicted"/>
<evidence type="ECO:0000313" key="3">
    <source>
        <dbReference type="Proteomes" id="UP001057520"/>
    </source>
</evidence>
<dbReference type="Gene3D" id="3.30.460.10">
    <property type="entry name" value="Beta Polymerase, domain 2"/>
    <property type="match status" value="1"/>
</dbReference>
<dbReference type="Gene3D" id="1.20.120.330">
    <property type="entry name" value="Nucleotidyltransferases domain 2"/>
    <property type="match status" value="1"/>
</dbReference>
<dbReference type="InterPro" id="IPR043519">
    <property type="entry name" value="NT_sf"/>
</dbReference>
<organism evidence="2 3">
    <name type="scientific">Caulobacter segnis</name>
    <dbReference type="NCBI Taxonomy" id="88688"/>
    <lineage>
        <taxon>Bacteria</taxon>
        <taxon>Pseudomonadati</taxon>
        <taxon>Pseudomonadota</taxon>
        <taxon>Alphaproteobacteria</taxon>
        <taxon>Caulobacterales</taxon>
        <taxon>Caulobacteraceae</taxon>
        <taxon>Caulobacter</taxon>
    </lineage>
</organism>
<dbReference type="SMART" id="SM00748">
    <property type="entry name" value="HEPN"/>
    <property type="match status" value="1"/>
</dbReference>
<dbReference type="SUPFAM" id="SSF81301">
    <property type="entry name" value="Nucleotidyltransferase"/>
    <property type="match status" value="1"/>
</dbReference>
<dbReference type="InterPro" id="IPR007842">
    <property type="entry name" value="HEPN_dom"/>
</dbReference>
<dbReference type="Pfam" id="PF05168">
    <property type="entry name" value="HEPN"/>
    <property type="match status" value="1"/>
</dbReference>
<sequence>MAKPEHHRAARAEEALAMRRAAGETANMANTTDHLPAGKQRELAFVVEVLQESFAEEVAKRSGSLGQGKILKIILFGSYARGDWVEDPVGRYFSDYDLLIVVDQEKLADPLEFWEGAEKRLLDELSAGQRLRTPVNFIVHDLEDVNEQLRLGRYFFTDIVRDGVVLFEAAGCNLVEPAPLSSEAALKESREYYDEWMESAARFFTNANEDVARGWSKEAAFLLHQTVERLYYCLLLVVTLYAPKSHNLVRLRGLAEPLDPRLAEVWPTDTKFHKRCFELLRAAYVKARYSPHYKITTEELAWIQARIALLQSLVKELCEARLEALRDAASS</sequence>
<dbReference type="InterPro" id="IPR052548">
    <property type="entry name" value="Type_VII_TA_antitoxin"/>
</dbReference>
<dbReference type="SUPFAM" id="SSF81593">
    <property type="entry name" value="Nucleotidyltransferase substrate binding subunit/domain"/>
    <property type="match status" value="1"/>
</dbReference>
<dbReference type="PANTHER" id="PTHR33933:SF1">
    <property type="entry name" value="PROTEIN ADENYLYLTRANSFERASE MNTA-RELATED"/>
    <property type="match status" value="1"/>
</dbReference>
<evidence type="ECO:0000259" key="1">
    <source>
        <dbReference type="PROSITE" id="PS50910"/>
    </source>
</evidence>
<dbReference type="PANTHER" id="PTHR33933">
    <property type="entry name" value="NUCLEOTIDYLTRANSFERASE"/>
    <property type="match status" value="1"/>
</dbReference>
<accession>A0ABY4ZYN3</accession>
<dbReference type="Proteomes" id="UP001057520">
    <property type="component" value="Chromosome"/>
</dbReference>
<name>A0ABY4ZYN3_9CAUL</name>
<gene>
    <name evidence="2" type="ORF">MZV50_08065</name>
</gene>
<feature type="domain" description="HEPN" evidence="1">
    <location>
        <begin position="197"/>
        <end position="317"/>
    </location>
</feature>